<feature type="region of interest" description="Disordered" evidence="1">
    <location>
        <begin position="76"/>
        <end position="105"/>
    </location>
</feature>
<evidence type="ECO:0000313" key="3">
    <source>
        <dbReference type="Proteomes" id="UP000236333"/>
    </source>
</evidence>
<evidence type="ECO:0000256" key="1">
    <source>
        <dbReference type="SAM" id="MobiDB-lite"/>
    </source>
</evidence>
<sequence length="145" mass="15525">ERRAAGGRQEGPALHSKVPRPSPESPARQSRAPRACASRARISRPGITPRTPSACVSLPTHTPTCTPLASCEGLAMQSSGMGTRPPSLDAPQAPPQPPGPTAKECRPRWPFCQAPAEAWLRHVWGGDGCVRVCRGVHERRGSWLN</sequence>
<feature type="compositionally biased region" description="Low complexity" evidence="1">
    <location>
        <begin position="25"/>
        <end position="45"/>
    </location>
</feature>
<name>A0A2J7ZSJ0_9CHLO</name>
<accession>A0A2J7ZSJ0</accession>
<dbReference type="EMBL" id="PGGS01000533">
    <property type="protein sequence ID" value="PNH03218.1"/>
    <property type="molecule type" value="Genomic_DNA"/>
</dbReference>
<protein>
    <submittedName>
        <fullName evidence="2">Uncharacterized protein</fullName>
    </submittedName>
</protein>
<reference evidence="2 3" key="1">
    <citation type="journal article" date="2017" name="Mol. Biol. Evol.">
        <title>The 4-celled Tetrabaena socialis nuclear genome reveals the essential components for genetic control of cell number at the origin of multicellularity in the volvocine lineage.</title>
        <authorList>
            <person name="Featherston J."/>
            <person name="Arakaki Y."/>
            <person name="Hanschen E.R."/>
            <person name="Ferris P.J."/>
            <person name="Michod R.E."/>
            <person name="Olson B.J.S.C."/>
            <person name="Nozaki H."/>
            <person name="Durand P.M."/>
        </authorList>
    </citation>
    <scope>NUCLEOTIDE SEQUENCE [LARGE SCALE GENOMIC DNA]</scope>
    <source>
        <strain evidence="2 3">NIES-571</strain>
    </source>
</reference>
<gene>
    <name evidence="2" type="ORF">TSOC_010721</name>
</gene>
<dbReference type="AlphaFoldDB" id="A0A2J7ZSJ0"/>
<feature type="non-terminal residue" evidence="2">
    <location>
        <position position="1"/>
    </location>
</feature>
<dbReference type="Proteomes" id="UP000236333">
    <property type="component" value="Unassembled WGS sequence"/>
</dbReference>
<organism evidence="2 3">
    <name type="scientific">Tetrabaena socialis</name>
    <dbReference type="NCBI Taxonomy" id="47790"/>
    <lineage>
        <taxon>Eukaryota</taxon>
        <taxon>Viridiplantae</taxon>
        <taxon>Chlorophyta</taxon>
        <taxon>core chlorophytes</taxon>
        <taxon>Chlorophyceae</taxon>
        <taxon>CS clade</taxon>
        <taxon>Chlamydomonadales</taxon>
        <taxon>Tetrabaenaceae</taxon>
        <taxon>Tetrabaena</taxon>
    </lineage>
</organism>
<feature type="region of interest" description="Disordered" evidence="1">
    <location>
        <begin position="1"/>
        <end position="59"/>
    </location>
</feature>
<keyword evidence="3" id="KW-1185">Reference proteome</keyword>
<proteinExistence type="predicted"/>
<evidence type="ECO:0000313" key="2">
    <source>
        <dbReference type="EMBL" id="PNH03218.1"/>
    </source>
</evidence>
<comment type="caution">
    <text evidence="2">The sequence shown here is derived from an EMBL/GenBank/DDBJ whole genome shotgun (WGS) entry which is preliminary data.</text>
</comment>